<organism evidence="1 2">
    <name type="scientific">Neptunicoccus cionae</name>
    <dbReference type="NCBI Taxonomy" id="2035344"/>
    <lineage>
        <taxon>Bacteria</taxon>
        <taxon>Pseudomonadati</taxon>
        <taxon>Pseudomonadota</taxon>
        <taxon>Alphaproteobacteria</taxon>
        <taxon>Rhodobacterales</taxon>
        <taxon>Paracoccaceae</taxon>
        <taxon>Neptunicoccus</taxon>
    </lineage>
</organism>
<name>A0A916VMI7_9RHOB</name>
<keyword evidence="2" id="KW-1185">Reference proteome</keyword>
<dbReference type="Pfam" id="PF07394">
    <property type="entry name" value="DUF1501"/>
    <property type="match status" value="1"/>
</dbReference>
<dbReference type="EMBL" id="BMKA01000001">
    <property type="protein sequence ID" value="GGA07682.1"/>
    <property type="molecule type" value="Genomic_DNA"/>
</dbReference>
<gene>
    <name evidence="1" type="ORF">GCM10011498_04410</name>
</gene>
<dbReference type="PROSITE" id="PS51318">
    <property type="entry name" value="TAT"/>
    <property type="match status" value="1"/>
</dbReference>
<dbReference type="AlphaFoldDB" id="A0A916VMI7"/>
<dbReference type="InterPro" id="IPR006311">
    <property type="entry name" value="TAT_signal"/>
</dbReference>
<dbReference type="PANTHER" id="PTHR43737">
    <property type="entry name" value="BLL7424 PROTEIN"/>
    <property type="match status" value="1"/>
</dbReference>
<evidence type="ECO:0000313" key="2">
    <source>
        <dbReference type="Proteomes" id="UP000628017"/>
    </source>
</evidence>
<accession>A0A916VMI7</accession>
<reference evidence="1" key="1">
    <citation type="journal article" date="2014" name="Int. J. Syst. Evol. Microbiol.">
        <title>Complete genome sequence of Corynebacterium casei LMG S-19264T (=DSM 44701T), isolated from a smear-ripened cheese.</title>
        <authorList>
            <consortium name="US DOE Joint Genome Institute (JGI-PGF)"/>
            <person name="Walter F."/>
            <person name="Albersmeier A."/>
            <person name="Kalinowski J."/>
            <person name="Ruckert C."/>
        </authorList>
    </citation>
    <scope>NUCLEOTIDE SEQUENCE</scope>
    <source>
        <strain evidence="1">CGMCC 1.15880</strain>
    </source>
</reference>
<dbReference type="Proteomes" id="UP000628017">
    <property type="component" value="Unassembled WGS sequence"/>
</dbReference>
<proteinExistence type="predicted"/>
<sequence length="408" mass="44371">MDTSRRKFLAQTLALGCSAAASPLVTPVTFASIPSDNRLVVIVLRGAMDGLDVCAPLGDPLFSQYRPGLTKRGFRDLDGYFALNENLGDLMPLWKAGELGFVQAVSTPYRDKRSHFDGQDLLEAGLAESDSKVRDSGWINRMLSLIPGAEQDSAFSVGRENMLILRGDFPVTSWAPESRVDMSPHGQLLLDMIYEKDPLFAQAGQTAMTLAAQLSMAQMEGDIDDADGEMMAEMLKSMKSSQAAQQASGLATFAAERLKEDTRFATFSIGGWDTHLRQDRAIKNASKELQAALLTLHDQLGPVWDKTCVLCLTEFGRTVRENGSGGTDHGTGGAMIMAGGAIKGRKVYGDWPGLDDAALYEQRDLMPTADLRRYAGWAAHDLFGLSVAQIESTVFPGVDMFQNPGFLR</sequence>
<evidence type="ECO:0000313" key="1">
    <source>
        <dbReference type="EMBL" id="GGA07682.1"/>
    </source>
</evidence>
<comment type="caution">
    <text evidence="1">The sequence shown here is derived from an EMBL/GenBank/DDBJ whole genome shotgun (WGS) entry which is preliminary data.</text>
</comment>
<dbReference type="InterPro" id="IPR010869">
    <property type="entry name" value="DUF1501"/>
</dbReference>
<evidence type="ECO:0008006" key="3">
    <source>
        <dbReference type="Google" id="ProtNLM"/>
    </source>
</evidence>
<dbReference type="RefSeq" id="WP_188670479.1">
    <property type="nucleotide sequence ID" value="NZ_BMKA01000001.1"/>
</dbReference>
<dbReference type="PANTHER" id="PTHR43737:SF1">
    <property type="entry name" value="DUF1501 DOMAIN-CONTAINING PROTEIN"/>
    <property type="match status" value="1"/>
</dbReference>
<reference evidence="1" key="2">
    <citation type="submission" date="2020-09" db="EMBL/GenBank/DDBJ databases">
        <authorList>
            <person name="Sun Q."/>
            <person name="Zhou Y."/>
        </authorList>
    </citation>
    <scope>NUCLEOTIDE SEQUENCE</scope>
    <source>
        <strain evidence="1">CGMCC 1.15880</strain>
    </source>
</reference>
<protein>
    <recommendedName>
        <fullName evidence="3">Twin-arginine translocation pathway signal</fullName>
    </recommendedName>
</protein>